<dbReference type="Gene3D" id="1.10.3720.10">
    <property type="entry name" value="MetI-like"/>
    <property type="match status" value="1"/>
</dbReference>
<evidence type="ECO:0000256" key="2">
    <source>
        <dbReference type="ARBA" id="ARBA00010072"/>
    </source>
</evidence>
<dbReference type="KEGG" id="abg:Asbog_00329"/>
<evidence type="ECO:0000256" key="4">
    <source>
        <dbReference type="ARBA" id="ARBA00022475"/>
    </source>
</evidence>
<dbReference type="Proteomes" id="UP000321287">
    <property type="component" value="Unassembled WGS sequence"/>
</dbReference>
<dbReference type="InterPro" id="IPR035906">
    <property type="entry name" value="MetI-like_sf"/>
</dbReference>
<dbReference type="SUPFAM" id="SSF53850">
    <property type="entry name" value="Periplasmic binding protein-like II"/>
    <property type="match status" value="1"/>
</dbReference>
<accession>A0AAN4U277</accession>
<name>A0AAN4U277_9PROT</name>
<feature type="chain" id="PRO_5043009411" description="ABC transmembrane type-1 domain-containing protein" evidence="10">
    <location>
        <begin position="25"/>
        <end position="535"/>
    </location>
</feature>
<dbReference type="Gene3D" id="3.40.190.10">
    <property type="entry name" value="Periplasmic binding protein-like II"/>
    <property type="match status" value="2"/>
</dbReference>
<dbReference type="GO" id="GO:0022857">
    <property type="term" value="F:transmembrane transporter activity"/>
    <property type="evidence" value="ECO:0007669"/>
    <property type="project" value="InterPro"/>
</dbReference>
<proteinExistence type="inferred from homology"/>
<dbReference type="PROSITE" id="PS50928">
    <property type="entry name" value="ABC_TM1"/>
    <property type="match status" value="1"/>
</dbReference>
<evidence type="ECO:0000256" key="7">
    <source>
        <dbReference type="ARBA" id="ARBA00022989"/>
    </source>
</evidence>
<dbReference type="InterPro" id="IPR001638">
    <property type="entry name" value="Solute-binding_3/MltF_N"/>
</dbReference>
<dbReference type="EMBL" id="BJVS01000002">
    <property type="protein sequence ID" value="GEL52993.1"/>
    <property type="molecule type" value="Genomic_DNA"/>
</dbReference>
<evidence type="ECO:0000313" key="13">
    <source>
        <dbReference type="Proteomes" id="UP000321287"/>
    </source>
</evidence>
<keyword evidence="13" id="KW-1185">Reference proteome</keyword>
<keyword evidence="7 9" id="KW-1133">Transmembrane helix</keyword>
<dbReference type="Pfam" id="PF00497">
    <property type="entry name" value="SBP_bac_3"/>
    <property type="match status" value="1"/>
</dbReference>
<evidence type="ECO:0000256" key="1">
    <source>
        <dbReference type="ARBA" id="ARBA00004429"/>
    </source>
</evidence>
<keyword evidence="6" id="KW-0029">Amino-acid transport</keyword>
<feature type="signal peptide" evidence="10">
    <location>
        <begin position="1"/>
        <end position="24"/>
    </location>
</feature>
<dbReference type="PANTHER" id="PTHR30614:SF0">
    <property type="entry name" value="L-CYSTINE TRANSPORT SYSTEM PERMEASE PROTEIN TCYL"/>
    <property type="match status" value="1"/>
</dbReference>
<organism evidence="12 13">
    <name type="scientific">Asaia bogorensis NBRC 16594</name>
    <dbReference type="NCBI Taxonomy" id="1231624"/>
    <lineage>
        <taxon>Bacteria</taxon>
        <taxon>Pseudomonadati</taxon>
        <taxon>Pseudomonadota</taxon>
        <taxon>Alphaproteobacteria</taxon>
        <taxon>Acetobacterales</taxon>
        <taxon>Acetobacteraceae</taxon>
        <taxon>Asaia</taxon>
    </lineage>
</organism>
<comment type="caution">
    <text evidence="12">The sequence shown here is derived from an EMBL/GenBank/DDBJ whole genome shotgun (WGS) entry which is preliminary data.</text>
</comment>
<evidence type="ECO:0000313" key="12">
    <source>
        <dbReference type="EMBL" id="GEL52993.1"/>
    </source>
</evidence>
<comment type="subcellular location">
    <subcellularLocation>
        <location evidence="1">Cell inner membrane</location>
        <topology evidence="1">Multi-pass membrane protein</topology>
    </subcellularLocation>
    <subcellularLocation>
        <location evidence="9">Cell membrane</location>
        <topology evidence="9">Multi-pass membrane protein</topology>
    </subcellularLocation>
</comment>
<feature type="domain" description="ABC transmembrane type-1" evidence="11">
    <location>
        <begin position="298"/>
        <end position="490"/>
    </location>
</feature>
<evidence type="ECO:0000256" key="10">
    <source>
        <dbReference type="SAM" id="SignalP"/>
    </source>
</evidence>
<sequence>MLMRRLIACLALLVVFLSPASGYAQERPAFIENGTLRICTNPTLPPMTFVNGADLSALDGFDIALARELGAYWHVPVQFETMDFTGLFPSLGAGRCSLVMSGVLKQASRERLFDAVAYLETSPVVVAPSQIASVSSFDALAGQSLAVESGTSYAARIEEINQGLAARGKAPIMLQQYPSEDQVVQQVLVGRSQNFLSQDVELFYRQAQLGSKLHVIFTPSLPGYSEFAIYLRRTGQDKALLDGAIATLKQQGKIAALEKKWNVGPAARAALGVHSERPRFNTTTFFSALFSMAFLKGAVMTLAIALASHAAAIVISIPIALKLNAPRSLWHPFLRAYVAVFRGAPTLLQLLFIWNALPQFFPVFRESWFSPFLATWICLSINESAYQVEINRAALSAIDPGQLAGGQALGMSQAQIYRHVIFPQALRVALPPTINEFISLLKTTSLASVISLQELLFITQVQVARSFEFTEYYAAALVYYLVMVFAFLHLQKRIETRFVWASRAGSAARPGMTTENPADRAAAGTAAVETSNHVA</sequence>
<evidence type="ECO:0000256" key="3">
    <source>
        <dbReference type="ARBA" id="ARBA00022448"/>
    </source>
</evidence>
<dbReference type="AlphaFoldDB" id="A0AAN4U277"/>
<dbReference type="GO" id="GO:0043190">
    <property type="term" value="C:ATP-binding cassette (ABC) transporter complex"/>
    <property type="evidence" value="ECO:0007669"/>
    <property type="project" value="InterPro"/>
</dbReference>
<dbReference type="PANTHER" id="PTHR30614">
    <property type="entry name" value="MEMBRANE COMPONENT OF AMINO ACID ABC TRANSPORTER"/>
    <property type="match status" value="1"/>
</dbReference>
<dbReference type="CDD" id="cd06261">
    <property type="entry name" value="TM_PBP2"/>
    <property type="match status" value="1"/>
</dbReference>
<dbReference type="InterPro" id="IPR043429">
    <property type="entry name" value="ArtM/GltK/GlnP/TcyL/YhdX-like"/>
</dbReference>
<comment type="similarity">
    <text evidence="2">Belongs to the binding-protein-dependent transport system permease family. HisMQ subfamily.</text>
</comment>
<feature type="transmembrane region" description="Helical" evidence="9">
    <location>
        <begin position="333"/>
        <end position="357"/>
    </location>
</feature>
<dbReference type="NCBIfam" id="TIGR01726">
    <property type="entry name" value="HEQRo_perm_3TM"/>
    <property type="match status" value="1"/>
</dbReference>
<dbReference type="InterPro" id="IPR010065">
    <property type="entry name" value="AA_ABC_transptr_permease_3TM"/>
</dbReference>
<evidence type="ECO:0000256" key="9">
    <source>
        <dbReference type="RuleBase" id="RU363032"/>
    </source>
</evidence>
<dbReference type="SUPFAM" id="SSF161098">
    <property type="entry name" value="MetI-like"/>
    <property type="match status" value="1"/>
</dbReference>
<evidence type="ECO:0000256" key="8">
    <source>
        <dbReference type="ARBA" id="ARBA00023136"/>
    </source>
</evidence>
<keyword evidence="4" id="KW-1003">Cell membrane</keyword>
<keyword evidence="10" id="KW-0732">Signal</keyword>
<evidence type="ECO:0000256" key="5">
    <source>
        <dbReference type="ARBA" id="ARBA00022692"/>
    </source>
</evidence>
<keyword evidence="8 9" id="KW-0472">Membrane</keyword>
<feature type="transmembrane region" description="Helical" evidence="9">
    <location>
        <begin position="298"/>
        <end position="321"/>
    </location>
</feature>
<keyword evidence="5 9" id="KW-0812">Transmembrane</keyword>
<keyword evidence="3 9" id="KW-0813">Transport</keyword>
<protein>
    <recommendedName>
        <fullName evidence="11">ABC transmembrane type-1 domain-containing protein</fullName>
    </recommendedName>
</protein>
<gene>
    <name evidence="12" type="ORF">ABO01nite_10000</name>
</gene>
<dbReference type="Pfam" id="PF00528">
    <property type="entry name" value="BPD_transp_1"/>
    <property type="match status" value="1"/>
</dbReference>
<evidence type="ECO:0000259" key="11">
    <source>
        <dbReference type="PROSITE" id="PS50928"/>
    </source>
</evidence>
<evidence type="ECO:0000256" key="6">
    <source>
        <dbReference type="ARBA" id="ARBA00022970"/>
    </source>
</evidence>
<dbReference type="SMART" id="SM00062">
    <property type="entry name" value="PBPb"/>
    <property type="match status" value="1"/>
</dbReference>
<feature type="transmembrane region" description="Helical" evidence="9">
    <location>
        <begin position="472"/>
        <end position="490"/>
    </location>
</feature>
<dbReference type="InterPro" id="IPR000515">
    <property type="entry name" value="MetI-like"/>
</dbReference>
<reference evidence="12 13" key="1">
    <citation type="submission" date="2019-07" db="EMBL/GenBank/DDBJ databases">
        <title>Whole genome shotgun sequence of Asaia bogorensis NBRC 16594.</title>
        <authorList>
            <person name="Hosoyama A."/>
            <person name="Uohara A."/>
            <person name="Ohji S."/>
            <person name="Ichikawa N."/>
        </authorList>
    </citation>
    <scope>NUCLEOTIDE SEQUENCE [LARGE SCALE GENOMIC DNA]</scope>
    <source>
        <strain evidence="12 13">NBRC 16594</strain>
    </source>
</reference>
<dbReference type="GO" id="GO:0006865">
    <property type="term" value="P:amino acid transport"/>
    <property type="evidence" value="ECO:0007669"/>
    <property type="project" value="UniProtKB-KW"/>
</dbReference>